<dbReference type="PANTHER" id="PTHR32294:SF4">
    <property type="entry name" value="ERROR-PRONE DNA POLYMERASE"/>
    <property type="match status" value="1"/>
</dbReference>
<dbReference type="Pfam" id="PF17657">
    <property type="entry name" value="DNA_pol3_finger"/>
    <property type="match status" value="1"/>
</dbReference>
<name>A0ABV6ARZ0_9HYPH</name>
<organism evidence="16 17">
    <name type="scientific">Rhizobium puerariae</name>
    <dbReference type="NCBI Taxonomy" id="1585791"/>
    <lineage>
        <taxon>Bacteria</taxon>
        <taxon>Pseudomonadati</taxon>
        <taxon>Pseudomonadota</taxon>
        <taxon>Alphaproteobacteria</taxon>
        <taxon>Hyphomicrobiales</taxon>
        <taxon>Rhizobiaceae</taxon>
        <taxon>Rhizobium/Agrobacterium group</taxon>
        <taxon>Rhizobium</taxon>
    </lineage>
</organism>
<dbReference type="NCBIfam" id="TIGR00594">
    <property type="entry name" value="polc"/>
    <property type="match status" value="1"/>
</dbReference>
<accession>A0ABV6ARZ0</accession>
<feature type="region of interest" description="Disordered" evidence="14">
    <location>
        <begin position="1093"/>
        <end position="1145"/>
    </location>
</feature>
<dbReference type="Gene3D" id="1.10.150.870">
    <property type="match status" value="1"/>
</dbReference>
<keyword evidence="10 13" id="KW-0239">DNA-directed DNA polymerase</keyword>
<keyword evidence="11 13" id="KW-0234">DNA repair</keyword>
<evidence type="ECO:0000256" key="7">
    <source>
        <dbReference type="ARBA" id="ARBA00022695"/>
    </source>
</evidence>
<dbReference type="InterPro" id="IPR011708">
    <property type="entry name" value="DNA_pol3_alpha_NTPase_dom"/>
</dbReference>
<evidence type="ECO:0000256" key="4">
    <source>
        <dbReference type="ARBA" id="ARBA00017273"/>
    </source>
</evidence>
<evidence type="ECO:0000256" key="9">
    <source>
        <dbReference type="ARBA" id="ARBA00022763"/>
    </source>
</evidence>
<evidence type="ECO:0000256" key="12">
    <source>
        <dbReference type="ARBA" id="ARBA00049244"/>
    </source>
</evidence>
<dbReference type="NCBIfam" id="NF004225">
    <property type="entry name" value="PRK05672.1"/>
    <property type="match status" value="1"/>
</dbReference>
<feature type="compositionally biased region" description="Basic and acidic residues" evidence="14">
    <location>
        <begin position="1093"/>
        <end position="1105"/>
    </location>
</feature>
<dbReference type="GO" id="GO:0003887">
    <property type="term" value="F:DNA-directed DNA polymerase activity"/>
    <property type="evidence" value="ECO:0007669"/>
    <property type="project" value="UniProtKB-EC"/>
</dbReference>
<dbReference type="Proteomes" id="UP001589692">
    <property type="component" value="Unassembled WGS sequence"/>
</dbReference>
<evidence type="ECO:0000256" key="6">
    <source>
        <dbReference type="ARBA" id="ARBA00022679"/>
    </source>
</evidence>
<dbReference type="InterPro" id="IPR004805">
    <property type="entry name" value="DnaE2/DnaE/PolC"/>
</dbReference>
<gene>
    <name evidence="13" type="primary">dnaE2</name>
    <name evidence="16" type="ORF">ACFFP0_31520</name>
</gene>
<dbReference type="Pfam" id="PF07733">
    <property type="entry name" value="DNA_pol3_alpha"/>
    <property type="match status" value="1"/>
</dbReference>
<comment type="function">
    <text evidence="13">DNA polymerase involved in damage-induced mutagenesis and translesion synthesis (TLS). It is not the major replicative DNA polymerase.</text>
</comment>
<dbReference type="Gene3D" id="3.20.20.140">
    <property type="entry name" value="Metal-dependent hydrolases"/>
    <property type="match status" value="1"/>
</dbReference>
<dbReference type="RefSeq" id="WP_377266180.1">
    <property type="nucleotide sequence ID" value="NZ_JBHMAA010000077.1"/>
</dbReference>
<evidence type="ECO:0000256" key="5">
    <source>
        <dbReference type="ARBA" id="ARBA00022490"/>
    </source>
</evidence>
<dbReference type="InterPro" id="IPR003141">
    <property type="entry name" value="Pol/His_phosphatase_N"/>
</dbReference>
<proteinExistence type="inferred from homology"/>
<dbReference type="InterPro" id="IPR004365">
    <property type="entry name" value="NA-bd_OB_tRNA"/>
</dbReference>
<evidence type="ECO:0000256" key="14">
    <source>
        <dbReference type="SAM" id="MobiDB-lite"/>
    </source>
</evidence>
<dbReference type="Pfam" id="PF02811">
    <property type="entry name" value="PHP"/>
    <property type="match status" value="1"/>
</dbReference>
<evidence type="ECO:0000256" key="1">
    <source>
        <dbReference type="ARBA" id="ARBA00004496"/>
    </source>
</evidence>
<keyword evidence="8 13" id="KW-0235">DNA replication</keyword>
<comment type="catalytic activity">
    <reaction evidence="12 13">
        <text>DNA(n) + a 2'-deoxyribonucleoside 5'-triphosphate = DNA(n+1) + diphosphate</text>
        <dbReference type="Rhea" id="RHEA:22508"/>
        <dbReference type="Rhea" id="RHEA-COMP:17339"/>
        <dbReference type="Rhea" id="RHEA-COMP:17340"/>
        <dbReference type="ChEBI" id="CHEBI:33019"/>
        <dbReference type="ChEBI" id="CHEBI:61560"/>
        <dbReference type="ChEBI" id="CHEBI:173112"/>
        <dbReference type="EC" id="2.7.7.7"/>
    </reaction>
</comment>
<dbReference type="InterPro" id="IPR023073">
    <property type="entry name" value="DnaE2"/>
</dbReference>
<protein>
    <recommendedName>
        <fullName evidence="4 13">Error-prone DNA polymerase</fullName>
        <ecNumber evidence="3 13">2.7.7.7</ecNumber>
    </recommendedName>
</protein>
<dbReference type="CDD" id="cd07434">
    <property type="entry name" value="PHP_PolIIIA_DnaE2"/>
    <property type="match status" value="1"/>
</dbReference>
<evidence type="ECO:0000313" key="17">
    <source>
        <dbReference type="Proteomes" id="UP001589692"/>
    </source>
</evidence>
<keyword evidence="9 13" id="KW-0227">DNA damage</keyword>
<dbReference type="PANTHER" id="PTHR32294">
    <property type="entry name" value="DNA POLYMERASE III SUBUNIT ALPHA"/>
    <property type="match status" value="1"/>
</dbReference>
<dbReference type="HAMAP" id="MF_01902">
    <property type="entry name" value="DNApol_error_prone"/>
    <property type="match status" value="1"/>
</dbReference>
<dbReference type="EMBL" id="JBHMAA010000077">
    <property type="protein sequence ID" value="MFB9953391.1"/>
    <property type="molecule type" value="Genomic_DNA"/>
</dbReference>
<keyword evidence="17" id="KW-1185">Reference proteome</keyword>
<dbReference type="CDD" id="cd04485">
    <property type="entry name" value="DnaE_OBF"/>
    <property type="match status" value="1"/>
</dbReference>
<dbReference type="InterPro" id="IPR040982">
    <property type="entry name" value="DNA_pol3_finger"/>
</dbReference>
<evidence type="ECO:0000256" key="10">
    <source>
        <dbReference type="ARBA" id="ARBA00022932"/>
    </source>
</evidence>
<keyword evidence="5 13" id="KW-0963">Cytoplasm</keyword>
<dbReference type="EC" id="2.7.7.7" evidence="3 13"/>
<dbReference type="InterPro" id="IPR029460">
    <property type="entry name" value="DNAPol_HHH"/>
</dbReference>
<feature type="domain" description="Polymerase/histidinol phosphatase N-terminal" evidence="15">
    <location>
        <begin position="8"/>
        <end position="96"/>
    </location>
</feature>
<evidence type="ECO:0000313" key="16">
    <source>
        <dbReference type="EMBL" id="MFB9953391.1"/>
    </source>
</evidence>
<dbReference type="Pfam" id="PF01336">
    <property type="entry name" value="tRNA_anti-codon"/>
    <property type="match status" value="1"/>
</dbReference>
<comment type="caution">
    <text evidence="16">The sequence shown here is derived from an EMBL/GenBank/DDBJ whole genome shotgun (WGS) entry which is preliminary data.</text>
</comment>
<evidence type="ECO:0000256" key="13">
    <source>
        <dbReference type="HAMAP-Rule" id="MF_01902"/>
    </source>
</evidence>
<dbReference type="InterPro" id="IPR004013">
    <property type="entry name" value="PHP_dom"/>
</dbReference>
<reference evidence="16 17" key="1">
    <citation type="submission" date="2024-09" db="EMBL/GenBank/DDBJ databases">
        <authorList>
            <person name="Sun Q."/>
            <person name="Mori K."/>
        </authorList>
    </citation>
    <scope>NUCLEOTIDE SEQUENCE [LARGE SCALE GENOMIC DNA]</scope>
    <source>
        <strain evidence="16 17">TBRC 4938</strain>
    </source>
</reference>
<evidence type="ECO:0000256" key="11">
    <source>
        <dbReference type="ARBA" id="ARBA00023204"/>
    </source>
</evidence>
<keyword evidence="7 13" id="KW-0548">Nucleotidyltransferase</keyword>
<evidence type="ECO:0000256" key="8">
    <source>
        <dbReference type="ARBA" id="ARBA00022705"/>
    </source>
</evidence>
<evidence type="ECO:0000256" key="3">
    <source>
        <dbReference type="ARBA" id="ARBA00012417"/>
    </source>
</evidence>
<dbReference type="SMART" id="SM00481">
    <property type="entry name" value="POLIIIAc"/>
    <property type="match status" value="1"/>
</dbReference>
<keyword evidence="6 13" id="KW-0808">Transferase</keyword>
<evidence type="ECO:0000259" key="15">
    <source>
        <dbReference type="SMART" id="SM00481"/>
    </source>
</evidence>
<comment type="similarity">
    <text evidence="2 13">Belongs to the DNA polymerase type-C family. DnaE2 subfamily.</text>
</comment>
<evidence type="ECO:0000256" key="2">
    <source>
        <dbReference type="ARBA" id="ARBA00007391"/>
    </source>
</evidence>
<sequence length="1145" mass="129369">MKDTPLFFEMGAKTNFSFLEGAARPEEMVLTASLLGLSGLGIADRNSVAGVVRAHNQVREMKEAYERQQAQGKREGEDDAVRPCAFYPGARLVFSDRTPDVLAYPQNRKGWANLCRLLSRGNLRTEKGSCILEEWDFREWCDEMMLGVVPDFSRAEDAGYVAHLERSLEDYRKRFPRSIYLAMSPTYDGRDALVFATCAQVAFRSRVPLIATNLPLYGLPCRRSLSDVVTAIREHVTVQEAGFRLAPNGERHIKPGAEMARLFHAYPDAVANTEKFFDRLAFSLDELSHNYPDESVPGETVSETLERLTWEGAARRYSGDIPEKVSDQIRYELGLIKEMQYEPYFLTVRHIVWYARYELKILCQGRGSAANSTVCYCLGITEVDPTFTTLLFERFISTERNEPPDIDVDFEHGRREEVIQYIYRHYGFRHAGLTAAVTSYRTRMAGREVAKAFGLSEDVQAALSSLVWGWSEDGLSERDAKAAGLDVEDSTTRKVMTHAKELLGFPRHLTQHVGGFLITRDRLDEVVPIMKTAMPGRYMVEWDKDDLDTLKLLKIDVLALGMLTCLKKAFDLMRVHYGRNETLAGLLHNEQDAVYDMICRADTIGVFQIESRAQMSMLPRLRPRRFYDLVVEVAIVRPGPIQGNMVHPYLQRREWVRAGKQVDYPSEELKLVLERTLGVPLFQEQAMQIAITAAKFEPGEADRLRRSMATFKRTGTIGTFETKMVEGMVARGYDREFAQSCFNQIKGFGEYGFPESHAASFALLVYVSSWIKAHYPDVFCTAMLNSQPMGFYAPAQLIRDAREHGIEIRPVDINWSGWDCLLEKAVFNRDAIDKRHASMRDVIWTEHAVRLGFRQVKGLAEKDMAEKLIANRGNGYTSVHDLWLRSGLDKSDIERLADADAFTSIGLTRREALWAARGLDEKNAVEKLPLFDSAGGADLRPEVKPRLPSMLPGEEVIEDYRYLSLSLKAHPVSFLRPELQAMGITRSVDLLEVPNGRRVTISGIVLVRQRPGSASGVIFMTLEDETGVANAIVWPKVFARFRSVVMGARLVKIRGKLQSQSGVIHTVVEHIEDITPMLGLLQKETRRLDVLARSDEAPQSDDGHMSKRRSNKTGERSASVRPETGFPNSQVTEPGSVMPRGRNFH</sequence>
<dbReference type="Pfam" id="PF14579">
    <property type="entry name" value="HHH_6"/>
    <property type="match status" value="1"/>
</dbReference>
<comment type="subcellular location">
    <subcellularLocation>
        <location evidence="1 13">Cytoplasm</location>
    </subcellularLocation>
</comment>